<dbReference type="InterPro" id="IPR017871">
    <property type="entry name" value="ABC_transporter-like_CS"/>
</dbReference>
<dbReference type="PROSITE" id="PS00211">
    <property type="entry name" value="ABC_TRANSPORTER_1"/>
    <property type="match status" value="1"/>
</dbReference>
<gene>
    <name evidence="7" type="ORF">CKO21_02690</name>
</gene>
<dbReference type="InterPro" id="IPR027417">
    <property type="entry name" value="P-loop_NTPase"/>
</dbReference>
<evidence type="ECO:0000256" key="1">
    <source>
        <dbReference type="ARBA" id="ARBA00022448"/>
    </source>
</evidence>
<dbReference type="PANTHER" id="PTHR43790">
    <property type="entry name" value="CARBOHYDRATE TRANSPORT ATP-BINDING PROTEIN MG119-RELATED"/>
    <property type="match status" value="1"/>
</dbReference>
<feature type="domain" description="ABC transporter" evidence="6">
    <location>
        <begin position="231"/>
        <end position="475"/>
    </location>
</feature>
<name>A0A934UZ83_9PROT</name>
<reference evidence="7" key="1">
    <citation type="submission" date="2017-08" db="EMBL/GenBank/DDBJ databases">
        <authorList>
            <person name="Imhoff J.F."/>
            <person name="Rahn T."/>
            <person name="Kuenzel S."/>
            <person name="Neulinger S.C."/>
        </authorList>
    </citation>
    <scope>NUCLEOTIDE SEQUENCE</scope>
    <source>
        <strain evidence="7">DSM 9154</strain>
    </source>
</reference>
<evidence type="ECO:0000256" key="3">
    <source>
        <dbReference type="ARBA" id="ARBA00022737"/>
    </source>
</evidence>
<dbReference type="Pfam" id="PF00005">
    <property type="entry name" value="ABC_tran"/>
    <property type="match status" value="2"/>
</dbReference>
<keyword evidence="4" id="KW-0547">Nucleotide-binding</keyword>
<evidence type="ECO:0000313" key="8">
    <source>
        <dbReference type="Proteomes" id="UP000778970"/>
    </source>
</evidence>
<evidence type="ECO:0000259" key="6">
    <source>
        <dbReference type="PROSITE" id="PS50893"/>
    </source>
</evidence>
<dbReference type="CDD" id="cd03215">
    <property type="entry name" value="ABC_Carb_Monos_II"/>
    <property type="match status" value="1"/>
</dbReference>
<evidence type="ECO:0000256" key="4">
    <source>
        <dbReference type="ARBA" id="ARBA00022741"/>
    </source>
</evidence>
<dbReference type="EMBL" id="NRRE01000011">
    <property type="protein sequence ID" value="MBK1696149.1"/>
    <property type="molecule type" value="Genomic_DNA"/>
</dbReference>
<dbReference type="CDD" id="cd03216">
    <property type="entry name" value="ABC_Carb_Monos_I"/>
    <property type="match status" value="1"/>
</dbReference>
<dbReference type="InterPro" id="IPR050107">
    <property type="entry name" value="ABC_carbohydrate_import_ATPase"/>
</dbReference>
<evidence type="ECO:0000256" key="2">
    <source>
        <dbReference type="ARBA" id="ARBA00022597"/>
    </source>
</evidence>
<dbReference type="GO" id="GO:0005524">
    <property type="term" value="F:ATP binding"/>
    <property type="evidence" value="ECO:0007669"/>
    <property type="project" value="UniProtKB-KW"/>
</dbReference>
<evidence type="ECO:0000313" key="7">
    <source>
        <dbReference type="EMBL" id="MBK1696149.1"/>
    </source>
</evidence>
<reference evidence="7" key="2">
    <citation type="journal article" date="2020" name="Microorganisms">
        <title>Osmotic Adaptation and Compatible Solute Biosynthesis of Phototrophic Bacteria as Revealed from Genome Analyses.</title>
        <authorList>
            <person name="Imhoff J.F."/>
            <person name="Rahn T."/>
            <person name="Kunzel S."/>
            <person name="Keller A."/>
            <person name="Neulinger S.C."/>
        </authorList>
    </citation>
    <scope>NUCLEOTIDE SEQUENCE</scope>
    <source>
        <strain evidence="7">DSM 9154</strain>
    </source>
</reference>
<dbReference type="Proteomes" id="UP000778970">
    <property type="component" value="Unassembled WGS sequence"/>
</dbReference>
<sequence>MSLDLRAGEIHAILGENGAGKSTLVKILSGVVAPDHGEIRLNGERFAPASILGARSRGISTGFQEISLVPNLSVAENLLLPRLGKGSAGLNSRRRTWDAAGELLARFDVTDIDLSRPVRTLSLAEKQRIEIVRALSHARNVLVLDEPSASLADTRWLFEQVRKQARAGVGVLYISHRLSEVRSLCSRGTVLRNGRSIDTVDLGGVSDDEIFQMMVGRSPDTAFPERHPSSISAQPLVDLRGVDAGQIQDASLKIHSGEILGVAALEGQGQRDLFHAIAGLTPVERGEIRIVGEPAHLTSRRAAMKTGPGIAFVPEERKVEGIFSGLRTAGNIAISTMAGCSRFGFVNHAIEQASVAKSAEQVELQPRYLGFRISELSGGNQQKAVIARALQSQARILVLFDPTRGVDVGTKQAVYKVVREFADHGGAVLIYSSELPELVHLCDRCSVVYGGQITEEFTGAEITEQALIAGVVGHRGDQPAVAEAG</sequence>
<keyword evidence="5 7" id="KW-0067">ATP-binding</keyword>
<keyword evidence="2" id="KW-0762">Sugar transport</keyword>
<dbReference type="InterPro" id="IPR003593">
    <property type="entry name" value="AAA+_ATPase"/>
</dbReference>
<dbReference type="PANTHER" id="PTHR43790:SF9">
    <property type="entry name" value="GALACTOFURANOSE TRANSPORTER ATP-BINDING PROTEIN YTFR"/>
    <property type="match status" value="1"/>
</dbReference>
<dbReference type="AlphaFoldDB" id="A0A934UZ83"/>
<dbReference type="Gene3D" id="3.40.50.300">
    <property type="entry name" value="P-loop containing nucleotide triphosphate hydrolases"/>
    <property type="match status" value="2"/>
</dbReference>
<keyword evidence="8" id="KW-1185">Reference proteome</keyword>
<keyword evidence="1" id="KW-0813">Transport</keyword>
<accession>A0A934UZ83</accession>
<dbReference type="InterPro" id="IPR003439">
    <property type="entry name" value="ABC_transporter-like_ATP-bd"/>
</dbReference>
<dbReference type="GO" id="GO:0016887">
    <property type="term" value="F:ATP hydrolysis activity"/>
    <property type="evidence" value="ECO:0007669"/>
    <property type="project" value="InterPro"/>
</dbReference>
<protein>
    <submittedName>
        <fullName evidence="7">Sugar ABC transporter ATP-binding protein</fullName>
    </submittedName>
</protein>
<evidence type="ECO:0000256" key="5">
    <source>
        <dbReference type="ARBA" id="ARBA00022840"/>
    </source>
</evidence>
<organism evidence="7 8">
    <name type="scientific">Rhodovibrio salinarum</name>
    <dbReference type="NCBI Taxonomy" id="1087"/>
    <lineage>
        <taxon>Bacteria</taxon>
        <taxon>Pseudomonadati</taxon>
        <taxon>Pseudomonadota</taxon>
        <taxon>Alphaproteobacteria</taxon>
        <taxon>Rhodospirillales</taxon>
        <taxon>Rhodovibrionaceae</taxon>
        <taxon>Rhodovibrio</taxon>
    </lineage>
</organism>
<comment type="caution">
    <text evidence="7">The sequence shown here is derived from an EMBL/GenBank/DDBJ whole genome shotgun (WGS) entry which is preliminary data.</text>
</comment>
<keyword evidence="3" id="KW-0677">Repeat</keyword>
<proteinExistence type="predicted"/>
<dbReference type="SMART" id="SM00382">
    <property type="entry name" value="AAA"/>
    <property type="match status" value="1"/>
</dbReference>
<dbReference type="SUPFAM" id="SSF52540">
    <property type="entry name" value="P-loop containing nucleoside triphosphate hydrolases"/>
    <property type="match status" value="2"/>
</dbReference>
<feature type="domain" description="ABC transporter" evidence="6">
    <location>
        <begin position="1"/>
        <end position="218"/>
    </location>
</feature>
<dbReference type="PROSITE" id="PS50893">
    <property type="entry name" value="ABC_TRANSPORTER_2"/>
    <property type="match status" value="2"/>
</dbReference>